<keyword evidence="15 17" id="KW-0234">DNA repair</keyword>
<dbReference type="CDD" id="cd09857">
    <property type="entry name" value="PIN_EXO1"/>
    <property type="match status" value="1"/>
</dbReference>
<evidence type="ECO:0000256" key="4">
    <source>
        <dbReference type="ARBA" id="ARBA00022553"/>
    </source>
</evidence>
<feature type="region of interest" description="Disordered" evidence="18">
    <location>
        <begin position="350"/>
        <end position="375"/>
    </location>
</feature>
<keyword evidence="12 17" id="KW-0460">Magnesium</keyword>
<feature type="region of interest" description="Disordered" evidence="18">
    <location>
        <begin position="546"/>
        <end position="598"/>
    </location>
</feature>
<dbReference type="EC" id="3.1.-.-" evidence="17"/>
<dbReference type="GO" id="GO:0003677">
    <property type="term" value="F:DNA binding"/>
    <property type="evidence" value="ECO:0007669"/>
    <property type="project" value="UniProtKB-UniRule"/>
</dbReference>
<evidence type="ECO:0000256" key="8">
    <source>
        <dbReference type="ARBA" id="ARBA00022763"/>
    </source>
</evidence>
<dbReference type="PROSITE" id="PS00842">
    <property type="entry name" value="XPG_2"/>
    <property type="match status" value="1"/>
</dbReference>
<dbReference type="InterPro" id="IPR036279">
    <property type="entry name" value="5-3_exonuclease_C_sf"/>
</dbReference>
<evidence type="ECO:0000256" key="6">
    <source>
        <dbReference type="ARBA" id="ARBA00022723"/>
    </source>
</evidence>
<dbReference type="InterPro" id="IPR006086">
    <property type="entry name" value="XPG-I_dom"/>
</dbReference>
<keyword evidence="5 17" id="KW-0540">Nuclease</keyword>
<evidence type="ECO:0000256" key="5">
    <source>
        <dbReference type="ARBA" id="ARBA00022722"/>
    </source>
</evidence>
<dbReference type="EMBL" id="JBBCAQ010000034">
    <property type="protein sequence ID" value="KAK7580302.1"/>
    <property type="molecule type" value="Genomic_DNA"/>
</dbReference>
<feature type="compositionally biased region" description="Polar residues" evidence="18">
    <location>
        <begin position="660"/>
        <end position="673"/>
    </location>
</feature>
<comment type="cofactor">
    <cofactor evidence="17">
        <name>Mg(2+)</name>
        <dbReference type="ChEBI" id="CHEBI:18420"/>
    </cofactor>
    <text evidence="17">Binds 2 magnesium ions per subunit. They probably participate in the reaction catalyzed by the enzyme. May bind an additional third magnesium ion after substrate binding.</text>
</comment>
<evidence type="ECO:0000259" key="20">
    <source>
        <dbReference type="SMART" id="SM00485"/>
    </source>
</evidence>
<comment type="subcellular location">
    <subcellularLocation>
        <location evidence="1 17">Nucleus</location>
    </subcellularLocation>
</comment>
<feature type="region of interest" description="Disordered" evidence="18">
    <location>
        <begin position="660"/>
        <end position="683"/>
    </location>
</feature>
<dbReference type="Proteomes" id="UP001367676">
    <property type="component" value="Unassembled WGS sequence"/>
</dbReference>
<dbReference type="FunFam" id="3.40.50.1010:FF:000002">
    <property type="entry name" value="Exonuclease 1, putative"/>
    <property type="match status" value="1"/>
</dbReference>
<evidence type="ECO:0000256" key="11">
    <source>
        <dbReference type="ARBA" id="ARBA00022839"/>
    </source>
</evidence>
<evidence type="ECO:0000256" key="10">
    <source>
        <dbReference type="ARBA" id="ARBA00022801"/>
    </source>
</evidence>
<evidence type="ECO:0000256" key="16">
    <source>
        <dbReference type="ARBA" id="ARBA00023242"/>
    </source>
</evidence>
<dbReference type="SMART" id="SM00485">
    <property type="entry name" value="XPGN"/>
    <property type="match status" value="1"/>
</dbReference>
<dbReference type="InterPro" id="IPR029060">
    <property type="entry name" value="PIN-like_dom_sf"/>
</dbReference>
<keyword evidence="7" id="KW-0255">Endonuclease</keyword>
<dbReference type="GO" id="GO:0035312">
    <property type="term" value="F:5'-3' DNA exonuclease activity"/>
    <property type="evidence" value="ECO:0007669"/>
    <property type="project" value="UniProtKB-UniRule"/>
</dbReference>
<dbReference type="InterPro" id="IPR019974">
    <property type="entry name" value="XPG_CS"/>
</dbReference>
<keyword evidence="9 17" id="KW-0228">DNA excision</keyword>
<evidence type="ECO:0000256" key="15">
    <source>
        <dbReference type="ARBA" id="ARBA00023204"/>
    </source>
</evidence>
<dbReference type="SUPFAM" id="SSF88723">
    <property type="entry name" value="PIN domain-like"/>
    <property type="match status" value="1"/>
</dbReference>
<evidence type="ECO:0000256" key="7">
    <source>
        <dbReference type="ARBA" id="ARBA00022759"/>
    </source>
</evidence>
<feature type="region of interest" description="Disordered" evidence="18">
    <location>
        <begin position="444"/>
        <end position="470"/>
    </location>
</feature>
<reference evidence="21 22" key="1">
    <citation type="submission" date="2024-03" db="EMBL/GenBank/DDBJ databases">
        <title>Adaptation during the transition from Ophiocordyceps entomopathogen to insect associate is accompanied by gene loss and intensified selection.</title>
        <authorList>
            <person name="Ward C.M."/>
            <person name="Onetto C.A."/>
            <person name="Borneman A.R."/>
        </authorList>
    </citation>
    <scope>NUCLEOTIDE SEQUENCE [LARGE SCALE GENOMIC DNA]</scope>
    <source>
        <strain evidence="21">AWRI1</strain>
        <tissue evidence="21">Single Adult Female</tissue>
    </source>
</reference>
<evidence type="ECO:0000256" key="13">
    <source>
        <dbReference type="ARBA" id="ARBA00022881"/>
    </source>
</evidence>
<dbReference type="PANTHER" id="PTHR11081:SF8">
    <property type="entry name" value="EXONUCLEASE 1"/>
    <property type="match status" value="1"/>
</dbReference>
<feature type="compositionally biased region" description="Polar residues" evidence="18">
    <location>
        <begin position="623"/>
        <end position="633"/>
    </location>
</feature>
<dbReference type="SMART" id="SM00484">
    <property type="entry name" value="XPGI"/>
    <property type="match status" value="1"/>
</dbReference>
<keyword evidence="10 17" id="KW-0378">Hydrolase</keyword>
<evidence type="ECO:0000256" key="3">
    <source>
        <dbReference type="ARBA" id="ARBA00020324"/>
    </source>
</evidence>
<dbReference type="InterPro" id="IPR044752">
    <property type="entry name" value="PIN-like_EXO1"/>
</dbReference>
<dbReference type="SMART" id="SM00279">
    <property type="entry name" value="HhH2"/>
    <property type="match status" value="1"/>
</dbReference>
<keyword evidence="14 17" id="KW-0238">DNA-binding</keyword>
<evidence type="ECO:0000256" key="14">
    <source>
        <dbReference type="ARBA" id="ARBA00023125"/>
    </source>
</evidence>
<dbReference type="GO" id="GO:0046872">
    <property type="term" value="F:metal ion binding"/>
    <property type="evidence" value="ECO:0007669"/>
    <property type="project" value="UniProtKB-UniRule"/>
</dbReference>
<accession>A0AAN9Y0W8</accession>
<evidence type="ECO:0000256" key="1">
    <source>
        <dbReference type="ARBA" id="ARBA00004123"/>
    </source>
</evidence>
<dbReference type="CDD" id="cd09908">
    <property type="entry name" value="H3TH_EXO1"/>
    <property type="match status" value="1"/>
</dbReference>
<feature type="domain" description="XPG-I" evidence="19">
    <location>
        <begin position="138"/>
        <end position="211"/>
    </location>
</feature>
<dbReference type="PANTHER" id="PTHR11081">
    <property type="entry name" value="FLAP ENDONUCLEASE FAMILY MEMBER"/>
    <property type="match status" value="1"/>
</dbReference>
<organism evidence="21 22">
    <name type="scientific">Parthenolecanium corni</name>
    <dbReference type="NCBI Taxonomy" id="536013"/>
    <lineage>
        <taxon>Eukaryota</taxon>
        <taxon>Metazoa</taxon>
        <taxon>Ecdysozoa</taxon>
        <taxon>Arthropoda</taxon>
        <taxon>Hexapoda</taxon>
        <taxon>Insecta</taxon>
        <taxon>Pterygota</taxon>
        <taxon>Neoptera</taxon>
        <taxon>Paraneoptera</taxon>
        <taxon>Hemiptera</taxon>
        <taxon>Sternorrhyncha</taxon>
        <taxon>Coccoidea</taxon>
        <taxon>Coccidae</taxon>
        <taxon>Parthenolecanium</taxon>
    </lineage>
</organism>
<evidence type="ECO:0000313" key="22">
    <source>
        <dbReference type="Proteomes" id="UP001367676"/>
    </source>
</evidence>
<evidence type="ECO:0000256" key="9">
    <source>
        <dbReference type="ARBA" id="ARBA00022769"/>
    </source>
</evidence>
<sequence length="753" mass="84658">MGIQGLIPFLEKSSKPTNVKQFSGSTVAVDAYCWLHKGVFSCADKLARGDDCQSYVVYCMKFVNMLLSYNIKPIIVFDGQRLPAKKDTEKKRRVLREQSRKKAAELMRMDKGKEALVYLRQSVDVTHEMALNFIQACRSRNVDCIVAPYEADAQLAYLNIQNIAQVIITEDSDLLLFGAKKVLFKMDINGNGLLIEHENLHLSMGEKPENFSFDKFRYMCILSGCDYLQSLPGIGLAKACRFVKRTVDPDIHRAISRMGSHLNMPNLKVTQEYRDNFMDADFMFKYQPVFDPASRKLVPLTSVSEDDENYEKFSALIAENNLSPEQICHLAYGNLDPFTLRQLDDWVPGQKQHTNSKMKGKKFNNAPSKHPSVWNPEFVPYERKEKKSTAPNALNPVKSSASINHVVETSSSWFAKSDSKEDEAQSQQNLTDQLQKLKSMYVISRPKDPEELDDSAISSGDETKSQNSSFSDKSFLMNSFTDSEMSSARLKIRSALSKFARSSYKSENEENSSDVASCYFSCSSSSAIDSPDSITTQEILSNSKNFEDSDVASKSPTIQRSPLKIRNNDDERHPISPVKTPSSTHLESYSETGVSSSSKKRLNPFAVANREKIIRFNEDNEKSSNAPVENASSQKKESTFKWTESIGSAVTNGCELSNGRWSMNSVPTDNRSPQIFDDDDDDEPVVEKQQNKTSPVFVSTKTNHSLPARSVSKCRTPGLMKKPNLKQQSLLSAFICSFEAAPESMMAKGRRRR</sequence>
<evidence type="ECO:0000256" key="12">
    <source>
        <dbReference type="ARBA" id="ARBA00022842"/>
    </source>
</evidence>
<proteinExistence type="inferred from homology"/>
<dbReference type="GO" id="GO:0006298">
    <property type="term" value="P:mismatch repair"/>
    <property type="evidence" value="ECO:0007669"/>
    <property type="project" value="TreeGrafter"/>
</dbReference>
<dbReference type="GO" id="GO:0005634">
    <property type="term" value="C:nucleus"/>
    <property type="evidence" value="ECO:0007669"/>
    <property type="project" value="UniProtKB-SubCell"/>
</dbReference>
<evidence type="ECO:0000259" key="19">
    <source>
        <dbReference type="SMART" id="SM00484"/>
    </source>
</evidence>
<name>A0AAN9Y0W8_9HEMI</name>
<dbReference type="GO" id="GO:0017108">
    <property type="term" value="F:5'-flap endonuclease activity"/>
    <property type="evidence" value="ECO:0007669"/>
    <property type="project" value="TreeGrafter"/>
</dbReference>
<dbReference type="Gene3D" id="1.10.150.20">
    <property type="entry name" value="5' to 3' exonuclease, C-terminal subdomain"/>
    <property type="match status" value="1"/>
</dbReference>
<keyword evidence="6 17" id="KW-0479">Metal-binding</keyword>
<keyword evidence="8 17" id="KW-0227">DNA damage</keyword>
<feature type="region of interest" description="Disordered" evidence="18">
    <location>
        <begin position="618"/>
        <end position="639"/>
    </location>
</feature>
<comment type="caution">
    <text evidence="21">The sequence shown here is derived from an EMBL/GenBank/DDBJ whole genome shotgun (WGS) entry which is preliminary data.</text>
</comment>
<evidence type="ECO:0000313" key="21">
    <source>
        <dbReference type="EMBL" id="KAK7580302.1"/>
    </source>
</evidence>
<keyword evidence="11 17" id="KW-0269">Exonuclease</keyword>
<comment type="function">
    <text evidence="17">5'-&gt;3' double-stranded DNA exonuclease which may also possess a cryptic 3'-&gt;5' double-stranded DNA exonuclease activity. Functions in DNA mismatch repair.</text>
</comment>
<keyword evidence="16 17" id="KW-0539">Nucleus</keyword>
<feature type="compositionally biased region" description="Polar residues" evidence="18">
    <location>
        <begin position="456"/>
        <end position="470"/>
    </location>
</feature>
<evidence type="ECO:0000256" key="18">
    <source>
        <dbReference type="SAM" id="MobiDB-lite"/>
    </source>
</evidence>
<dbReference type="AlphaFoldDB" id="A0AAN9Y0W8"/>
<dbReference type="InterPro" id="IPR006085">
    <property type="entry name" value="XPG_DNA_repair_N"/>
</dbReference>
<dbReference type="SUPFAM" id="SSF47807">
    <property type="entry name" value="5' to 3' exonuclease, C-terminal subdomain"/>
    <property type="match status" value="1"/>
</dbReference>
<protein>
    <recommendedName>
        <fullName evidence="3 17">Exonuclease 1</fullName>
        <ecNumber evidence="17">3.1.-.-</ecNumber>
    </recommendedName>
</protein>
<evidence type="ECO:0000256" key="2">
    <source>
        <dbReference type="ARBA" id="ARBA00010563"/>
    </source>
</evidence>
<dbReference type="Pfam" id="PF00752">
    <property type="entry name" value="XPG_N"/>
    <property type="match status" value="1"/>
</dbReference>
<comment type="similarity">
    <text evidence="2 17">Belongs to the XPG/RAD2 endonuclease family. EXO1 subfamily.</text>
</comment>
<dbReference type="PROSITE" id="PS00841">
    <property type="entry name" value="XPG_1"/>
    <property type="match status" value="1"/>
</dbReference>
<keyword evidence="4" id="KW-0597">Phosphoprotein</keyword>
<dbReference type="Pfam" id="PF00867">
    <property type="entry name" value="XPG_I"/>
    <property type="match status" value="1"/>
</dbReference>
<dbReference type="FunFam" id="1.10.150.20:FF:000011">
    <property type="entry name" value="exonuclease 1"/>
    <property type="match status" value="1"/>
</dbReference>
<dbReference type="Gene3D" id="3.40.50.1010">
    <property type="entry name" value="5'-nuclease"/>
    <property type="match status" value="1"/>
</dbReference>
<evidence type="ECO:0000256" key="17">
    <source>
        <dbReference type="RuleBase" id="RU910737"/>
    </source>
</evidence>
<dbReference type="PRINTS" id="PR00853">
    <property type="entry name" value="XPGRADSUPER"/>
</dbReference>
<keyword evidence="13 17" id="KW-0267">Excision nuclease</keyword>
<gene>
    <name evidence="21" type="ORF">V9T40_000931</name>
</gene>
<dbReference type="InterPro" id="IPR037315">
    <property type="entry name" value="EXO1_H3TH"/>
</dbReference>
<dbReference type="InterPro" id="IPR008918">
    <property type="entry name" value="HhH2"/>
</dbReference>
<dbReference type="InterPro" id="IPR006084">
    <property type="entry name" value="XPG/Rad2"/>
</dbReference>
<keyword evidence="22" id="KW-1185">Reference proteome</keyword>
<feature type="domain" description="XPG N-terminal" evidence="20">
    <location>
        <begin position="1"/>
        <end position="99"/>
    </location>
</feature>
<dbReference type="GO" id="GO:0006310">
    <property type="term" value="P:DNA recombination"/>
    <property type="evidence" value="ECO:0007669"/>
    <property type="project" value="TreeGrafter"/>
</dbReference>